<dbReference type="Gene3D" id="3.40.50.720">
    <property type="entry name" value="NAD(P)-binding Rossmann-like Domain"/>
    <property type="match status" value="1"/>
</dbReference>
<dbReference type="PANTHER" id="PTHR24321:SF8">
    <property type="entry name" value="ESTRADIOL 17-BETA-DEHYDROGENASE 8-RELATED"/>
    <property type="match status" value="1"/>
</dbReference>
<dbReference type="STRING" id="1618207.UM93_08115"/>
<dbReference type="PRINTS" id="PR00080">
    <property type="entry name" value="SDRFAMILY"/>
</dbReference>
<evidence type="ECO:0000256" key="2">
    <source>
        <dbReference type="ARBA" id="ARBA00023002"/>
    </source>
</evidence>
<dbReference type="InterPro" id="IPR002347">
    <property type="entry name" value="SDR_fam"/>
</dbReference>
<dbReference type="HOGENOM" id="CLU_010194_1_0_11"/>
<dbReference type="EMBL" id="CP011005">
    <property type="protein sequence ID" value="AJT42980.1"/>
    <property type="molecule type" value="Genomic_DNA"/>
</dbReference>
<dbReference type="Pfam" id="PF13561">
    <property type="entry name" value="adh_short_C2"/>
    <property type="match status" value="1"/>
</dbReference>
<name>A0A0D4C3J3_9MICC</name>
<protein>
    <recommendedName>
        <fullName evidence="5">Short-chain dehydrogenase</fullName>
    </recommendedName>
</protein>
<dbReference type="Proteomes" id="UP000061839">
    <property type="component" value="Chromosome"/>
</dbReference>
<dbReference type="KEGG" id="ari:UM93_08115"/>
<accession>A0A0D4C3J3</accession>
<dbReference type="PRINTS" id="PR00081">
    <property type="entry name" value="GDHRDH"/>
</dbReference>
<evidence type="ECO:0000313" key="3">
    <source>
        <dbReference type="EMBL" id="AJT42980.1"/>
    </source>
</evidence>
<reference evidence="3 4" key="1">
    <citation type="journal article" date="2015" name="Genome Announc.">
        <title>Complete Genome Sequencing of Protease-Producing Novel Arthrobacter sp. Strain IHBB 11108 Using PacBio Single-Molecule Real-Time Sequencing Technology.</title>
        <authorList>
            <person name="Kiran S."/>
            <person name="Swarnkar M.K."/>
            <person name="Pal M."/>
            <person name="Thakur R."/>
            <person name="Tewari R."/>
            <person name="Singh A.K."/>
            <person name="Gulati A."/>
        </authorList>
    </citation>
    <scope>NUCLEOTIDE SEQUENCE [LARGE SCALE GENOMIC DNA]</scope>
    <source>
        <strain evidence="3 4">IHBB 11108</strain>
    </source>
</reference>
<dbReference type="GO" id="GO:0016491">
    <property type="term" value="F:oxidoreductase activity"/>
    <property type="evidence" value="ECO:0007669"/>
    <property type="project" value="UniProtKB-KW"/>
</dbReference>
<evidence type="ECO:0000313" key="4">
    <source>
        <dbReference type="Proteomes" id="UP000061839"/>
    </source>
</evidence>
<proteinExistence type="inferred from homology"/>
<keyword evidence="2" id="KW-0560">Oxidoreductase</keyword>
<organism evidence="3 4">
    <name type="scientific">Psychromicrobium lacuslunae</name>
    <dbReference type="NCBI Taxonomy" id="1618207"/>
    <lineage>
        <taxon>Bacteria</taxon>
        <taxon>Bacillati</taxon>
        <taxon>Actinomycetota</taxon>
        <taxon>Actinomycetes</taxon>
        <taxon>Micrococcales</taxon>
        <taxon>Micrococcaceae</taxon>
        <taxon>Psychromicrobium</taxon>
    </lineage>
</organism>
<evidence type="ECO:0008006" key="5">
    <source>
        <dbReference type="Google" id="ProtNLM"/>
    </source>
</evidence>
<keyword evidence="4" id="KW-1185">Reference proteome</keyword>
<dbReference type="SUPFAM" id="SSF51735">
    <property type="entry name" value="NAD(P)-binding Rossmann-fold domains"/>
    <property type="match status" value="1"/>
</dbReference>
<gene>
    <name evidence="3" type="ORF">UM93_08115</name>
</gene>
<dbReference type="PROSITE" id="PS00061">
    <property type="entry name" value="ADH_SHORT"/>
    <property type="match status" value="1"/>
</dbReference>
<dbReference type="InterPro" id="IPR020904">
    <property type="entry name" value="Sc_DH/Rdtase_CS"/>
</dbReference>
<dbReference type="FunFam" id="3.40.50.720:FF:000084">
    <property type="entry name" value="Short-chain dehydrogenase reductase"/>
    <property type="match status" value="1"/>
</dbReference>
<comment type="similarity">
    <text evidence="1">Belongs to the short-chain dehydrogenases/reductases (SDR) family.</text>
</comment>
<dbReference type="InterPro" id="IPR036291">
    <property type="entry name" value="NAD(P)-bd_dom_sf"/>
</dbReference>
<evidence type="ECO:0000256" key="1">
    <source>
        <dbReference type="ARBA" id="ARBA00006484"/>
    </source>
</evidence>
<dbReference type="AlphaFoldDB" id="A0A0D4C3J3"/>
<sequence length="275" mass="28526">MQGEIALVTGAAGGLGLPVVKRLAAQGAVVVATDISASGITEAKRSTDRFELGAAQGTAAGNGTVYWRELDVADEAAVNEVFDWIAAELGACSILVNNAIKPCAIPHSFIDTGLEQWRSDYSIIVEGAVSCSRAALRQMVAAGRGSIVNISSVNAVGFYGHPPYSAAKAALLSLTRSIAVQYAPQGIRCNAIVPGTIKTPAWAEQVAANPQTFEILRQWYPSGDVAEPEQIAELALFLTSEQSRAVNGASLVADGGLTAGNLAMSRFVEGVPDPA</sequence>
<dbReference type="PATRIC" id="fig|1618207.4.peg.1642"/>
<dbReference type="CDD" id="cd05233">
    <property type="entry name" value="SDR_c"/>
    <property type="match status" value="1"/>
</dbReference>
<dbReference type="PANTHER" id="PTHR24321">
    <property type="entry name" value="DEHYDROGENASES, SHORT CHAIN"/>
    <property type="match status" value="1"/>
</dbReference>